<dbReference type="EMBL" id="JALLPB020000028">
    <property type="protein sequence ID" value="KAL3823851.1"/>
    <property type="molecule type" value="Genomic_DNA"/>
</dbReference>
<dbReference type="PANTHER" id="PTHR10015">
    <property type="entry name" value="HEAT SHOCK TRANSCRIPTION FACTOR"/>
    <property type="match status" value="1"/>
</dbReference>
<dbReference type="SMART" id="SM00415">
    <property type="entry name" value="HSF"/>
    <property type="match status" value="1"/>
</dbReference>
<dbReference type="GO" id="GO:0005634">
    <property type="term" value="C:nucleus"/>
    <property type="evidence" value="ECO:0007669"/>
    <property type="project" value="UniProtKB-SubCell"/>
</dbReference>
<comment type="caution">
    <text evidence="6">The sequence shown here is derived from an EMBL/GenBank/DDBJ whole genome shotgun (WGS) entry which is preliminary data.</text>
</comment>
<sequence>MQTGGRCSENPTSLLSVSIATHPASVIDVSQGVITLIRLNIVMNDNSKSNPDENSIEIHYDSDHHQFDLANSGRDNECDSYNKGFSHSEIVNEVNDKSSSSALSWLSKDTKSNEFKNSFAEVAGADFDVSKEILQRSVSVPKDDPNKTKRFSTQLYYMLNIETNTGSRAVQWLPDGRGFVIRNQNQFEQMLPKYFDTCIFQSFLRRLNRWGFKQTDKSTAGSGHYVFTHEVFCRDSDIHQNMKPLPRNKKAPREVKQETIQFEIQNSAGLQNQSGEINGAEASYQRAINANHMNAGFRTSPSLHNLPPQLALAHNDYLSPQLALAHNDYLSPQLALAHNDYLSPQLALAHNELVQLVNTIVATYSSSQVLLSSLQSDLANLLHGIRPAQLNSIQQQISISSANTSQTAPTASREPIVSIVDGIIRFLAHRQSAFVQPEVP</sequence>
<keyword evidence="2" id="KW-0238">DNA-binding</keyword>
<comment type="similarity">
    <text evidence="4">Belongs to the HSF family.</text>
</comment>
<comment type="subcellular location">
    <subcellularLocation>
        <location evidence="1">Nucleus</location>
    </subcellularLocation>
</comment>
<organism evidence="6 7">
    <name type="scientific">Cyclostephanos tholiformis</name>
    <dbReference type="NCBI Taxonomy" id="382380"/>
    <lineage>
        <taxon>Eukaryota</taxon>
        <taxon>Sar</taxon>
        <taxon>Stramenopiles</taxon>
        <taxon>Ochrophyta</taxon>
        <taxon>Bacillariophyta</taxon>
        <taxon>Coscinodiscophyceae</taxon>
        <taxon>Thalassiosirophycidae</taxon>
        <taxon>Stephanodiscales</taxon>
        <taxon>Stephanodiscaceae</taxon>
        <taxon>Cyclostephanos</taxon>
    </lineage>
</organism>
<reference evidence="6 7" key="1">
    <citation type="submission" date="2024-10" db="EMBL/GenBank/DDBJ databases">
        <title>Updated reference genomes for cyclostephanoid diatoms.</title>
        <authorList>
            <person name="Roberts W.R."/>
            <person name="Alverson A.J."/>
        </authorList>
    </citation>
    <scope>NUCLEOTIDE SEQUENCE [LARGE SCALE GENOMIC DNA]</scope>
    <source>
        <strain evidence="6 7">AJA228-03</strain>
    </source>
</reference>
<dbReference type="SUPFAM" id="SSF46785">
    <property type="entry name" value="Winged helix' DNA-binding domain"/>
    <property type="match status" value="1"/>
</dbReference>
<dbReference type="InterPro" id="IPR000232">
    <property type="entry name" value="HSF_DNA-bd"/>
</dbReference>
<evidence type="ECO:0000313" key="6">
    <source>
        <dbReference type="EMBL" id="KAL3823851.1"/>
    </source>
</evidence>
<evidence type="ECO:0000259" key="5">
    <source>
        <dbReference type="SMART" id="SM00415"/>
    </source>
</evidence>
<dbReference type="AlphaFoldDB" id="A0ABD3SGY9"/>
<feature type="domain" description="HSF-type DNA-binding" evidence="5">
    <location>
        <begin position="147"/>
        <end position="241"/>
    </location>
</feature>
<dbReference type="Pfam" id="PF00447">
    <property type="entry name" value="HSF_DNA-bind"/>
    <property type="match status" value="1"/>
</dbReference>
<evidence type="ECO:0000256" key="1">
    <source>
        <dbReference type="ARBA" id="ARBA00004123"/>
    </source>
</evidence>
<dbReference type="InterPro" id="IPR036388">
    <property type="entry name" value="WH-like_DNA-bd_sf"/>
</dbReference>
<feature type="non-terminal residue" evidence="6">
    <location>
        <position position="440"/>
    </location>
</feature>
<keyword evidence="3" id="KW-0539">Nucleus</keyword>
<protein>
    <recommendedName>
        <fullName evidence="5">HSF-type DNA-binding domain-containing protein</fullName>
    </recommendedName>
</protein>
<name>A0ABD3SGY9_9STRA</name>
<proteinExistence type="inferred from homology"/>
<evidence type="ECO:0000256" key="4">
    <source>
        <dbReference type="RuleBase" id="RU004020"/>
    </source>
</evidence>
<dbReference type="InterPro" id="IPR036390">
    <property type="entry name" value="WH_DNA-bd_sf"/>
</dbReference>
<dbReference type="GO" id="GO:0003677">
    <property type="term" value="F:DNA binding"/>
    <property type="evidence" value="ECO:0007669"/>
    <property type="project" value="UniProtKB-KW"/>
</dbReference>
<evidence type="ECO:0000256" key="2">
    <source>
        <dbReference type="ARBA" id="ARBA00023125"/>
    </source>
</evidence>
<dbReference type="Gene3D" id="1.10.10.10">
    <property type="entry name" value="Winged helix-like DNA-binding domain superfamily/Winged helix DNA-binding domain"/>
    <property type="match status" value="1"/>
</dbReference>
<keyword evidence="7" id="KW-1185">Reference proteome</keyword>
<evidence type="ECO:0000313" key="7">
    <source>
        <dbReference type="Proteomes" id="UP001530377"/>
    </source>
</evidence>
<evidence type="ECO:0000256" key="3">
    <source>
        <dbReference type="ARBA" id="ARBA00023242"/>
    </source>
</evidence>
<dbReference type="PANTHER" id="PTHR10015:SF206">
    <property type="entry name" value="HSF-TYPE DNA-BINDING DOMAIN-CONTAINING PROTEIN"/>
    <property type="match status" value="1"/>
</dbReference>
<accession>A0ABD3SGY9</accession>
<gene>
    <name evidence="6" type="ORF">ACHAXA_004123</name>
</gene>
<dbReference type="Proteomes" id="UP001530377">
    <property type="component" value="Unassembled WGS sequence"/>
</dbReference>